<name>A0A6M0CKV2_9FLAO</name>
<dbReference type="PANTHER" id="PTHR41913">
    <property type="entry name" value="DUF1684 DOMAIN-CONTAINING PROTEIN"/>
    <property type="match status" value="1"/>
</dbReference>
<proteinExistence type="predicted"/>
<protein>
    <submittedName>
        <fullName evidence="1">DUF1684 domain-containing protein</fullName>
    </submittedName>
</protein>
<gene>
    <name evidence="1" type="ORF">GWK10_15250</name>
</gene>
<organism evidence="1 2">
    <name type="scientific">Spongiivirga citrea</name>
    <dbReference type="NCBI Taxonomy" id="1481457"/>
    <lineage>
        <taxon>Bacteria</taxon>
        <taxon>Pseudomonadati</taxon>
        <taxon>Bacteroidota</taxon>
        <taxon>Flavobacteriia</taxon>
        <taxon>Flavobacteriales</taxon>
        <taxon>Flavobacteriaceae</taxon>
        <taxon>Spongiivirga</taxon>
    </lineage>
</organism>
<sequence>MPSANQIINEVHDFQDDLNLNYGDKEESPLTDEDLNAFKGLQFFEIDTSYYVIAKFVETPNTAPFKMKTTTDRLPIYRKFGEAHFQLQGKDQVLSIFQNLGLMEDPEYEDYLFVPFTDETNGSESYGGGRYLDVEMPEGDRMIINFNKAYNPYCAYNAKYSCPIPPSENHLDIEIKAGVKAYDKH</sequence>
<reference evidence="1 2" key="1">
    <citation type="submission" date="2020-01" db="EMBL/GenBank/DDBJ databases">
        <title>Spongiivirga citrea KCTC 32990T.</title>
        <authorList>
            <person name="Wang G."/>
        </authorList>
    </citation>
    <scope>NUCLEOTIDE SEQUENCE [LARGE SCALE GENOMIC DNA]</scope>
    <source>
        <strain evidence="1 2">KCTC 32990</strain>
    </source>
</reference>
<dbReference type="Pfam" id="PF07920">
    <property type="entry name" value="DUF1684"/>
    <property type="match status" value="1"/>
</dbReference>
<dbReference type="InterPro" id="IPR012467">
    <property type="entry name" value="DUF1684"/>
</dbReference>
<evidence type="ECO:0000313" key="1">
    <source>
        <dbReference type="EMBL" id="NER18575.1"/>
    </source>
</evidence>
<dbReference type="AlphaFoldDB" id="A0A6M0CKV2"/>
<dbReference type="PANTHER" id="PTHR41913:SF1">
    <property type="entry name" value="DUF1684 DOMAIN-CONTAINING PROTEIN"/>
    <property type="match status" value="1"/>
</dbReference>
<accession>A0A6M0CKV2</accession>
<evidence type="ECO:0000313" key="2">
    <source>
        <dbReference type="Proteomes" id="UP000474296"/>
    </source>
</evidence>
<dbReference type="Proteomes" id="UP000474296">
    <property type="component" value="Unassembled WGS sequence"/>
</dbReference>
<comment type="caution">
    <text evidence="1">The sequence shown here is derived from an EMBL/GenBank/DDBJ whole genome shotgun (WGS) entry which is preliminary data.</text>
</comment>
<dbReference type="EMBL" id="JAABOQ010000006">
    <property type="protein sequence ID" value="NER18575.1"/>
    <property type="molecule type" value="Genomic_DNA"/>
</dbReference>
<keyword evidence="2" id="KW-1185">Reference proteome</keyword>